<evidence type="ECO:0000256" key="1">
    <source>
        <dbReference type="SAM" id="MobiDB-lite"/>
    </source>
</evidence>
<proteinExistence type="predicted"/>
<evidence type="ECO:0000313" key="3">
    <source>
        <dbReference type="EMBL" id="OQD51667.1"/>
    </source>
</evidence>
<sequence length="128" mass="13654">MTCLPAPYSHRQEPTVNASTLPSLVPGLAAASTALADTPWWITVIFLLPALPALASGIATLITARSDARTRAMWDRHEDTYLTDPDRYRAGLDHIARVRQSLAVQPSVPAPDPATQGQPPAEPSPAPP</sequence>
<keyword evidence="2" id="KW-0812">Transmembrane</keyword>
<reference evidence="4" key="1">
    <citation type="submission" date="2016-11" db="EMBL/GenBank/DDBJ databases">
        <authorList>
            <person name="Schniete J.K."/>
            <person name="Salih T."/>
            <person name="Algora Gallardo L."/>
            <person name="Martinez Fernandez S."/>
            <person name="Herron P.R."/>
        </authorList>
    </citation>
    <scope>NUCLEOTIDE SEQUENCE [LARGE SCALE GENOMIC DNA]</scope>
    <source>
        <strain evidence="4">DSM 41896</strain>
    </source>
</reference>
<dbReference type="AlphaFoldDB" id="A0A1V6MH58"/>
<dbReference type="EMBL" id="MPOH02000072">
    <property type="protein sequence ID" value="OQD51667.1"/>
    <property type="molecule type" value="Genomic_DNA"/>
</dbReference>
<comment type="caution">
    <text evidence="3">The sequence shown here is derived from an EMBL/GenBank/DDBJ whole genome shotgun (WGS) entry which is preliminary data.</text>
</comment>
<evidence type="ECO:0000256" key="2">
    <source>
        <dbReference type="SAM" id="Phobius"/>
    </source>
</evidence>
<protein>
    <submittedName>
        <fullName evidence="3">Uncharacterized protein</fullName>
    </submittedName>
</protein>
<organism evidence="3 4">
    <name type="scientific">Streptomyces phaeoluteigriseus</name>
    <dbReference type="NCBI Taxonomy" id="114686"/>
    <lineage>
        <taxon>Bacteria</taxon>
        <taxon>Bacillati</taxon>
        <taxon>Actinomycetota</taxon>
        <taxon>Actinomycetes</taxon>
        <taxon>Kitasatosporales</taxon>
        <taxon>Streptomycetaceae</taxon>
        <taxon>Streptomyces</taxon>
        <taxon>Streptomyces aurantiacus group</taxon>
    </lineage>
</organism>
<accession>A0A1V6MH58</accession>
<keyword evidence="2" id="KW-1133">Transmembrane helix</keyword>
<feature type="transmembrane region" description="Helical" evidence="2">
    <location>
        <begin position="40"/>
        <end position="64"/>
    </location>
</feature>
<name>A0A1V6MH58_9ACTN</name>
<feature type="region of interest" description="Disordered" evidence="1">
    <location>
        <begin position="103"/>
        <end position="128"/>
    </location>
</feature>
<evidence type="ECO:0000313" key="4">
    <source>
        <dbReference type="Proteomes" id="UP000184286"/>
    </source>
</evidence>
<reference evidence="3 4" key="2">
    <citation type="submission" date="2017-02" db="EMBL/GenBank/DDBJ databases">
        <title>Draft genome sequence of Streptomyces phaeoluteigriseus type strain DSM41896.</title>
        <authorList>
            <person name="Salih T.S."/>
            <person name="Algora Gallardo L."/>
            <person name="Melo Santos T."/>
            <person name="Filgueira Martinez S."/>
            <person name="Herron P.R."/>
        </authorList>
    </citation>
    <scope>NUCLEOTIDE SEQUENCE [LARGE SCALE GENOMIC DNA]</scope>
    <source>
        <strain evidence="3 4">DSM 41896</strain>
    </source>
</reference>
<keyword evidence="2" id="KW-0472">Membrane</keyword>
<gene>
    <name evidence="3" type="ORF">BM536_038830</name>
</gene>
<dbReference type="Proteomes" id="UP000184286">
    <property type="component" value="Unassembled WGS sequence"/>
</dbReference>